<protein>
    <submittedName>
        <fullName evidence="3">Uncharacterized protein</fullName>
    </submittedName>
</protein>
<keyword evidence="2" id="KW-1185">Reference proteome</keyword>
<keyword evidence="1" id="KW-0472">Membrane</keyword>
<accession>A0A915I930</accession>
<keyword evidence="1" id="KW-0812">Transmembrane</keyword>
<organism evidence="2 3">
    <name type="scientific">Romanomermis culicivorax</name>
    <name type="common">Nematode worm</name>
    <dbReference type="NCBI Taxonomy" id="13658"/>
    <lineage>
        <taxon>Eukaryota</taxon>
        <taxon>Metazoa</taxon>
        <taxon>Ecdysozoa</taxon>
        <taxon>Nematoda</taxon>
        <taxon>Enoplea</taxon>
        <taxon>Dorylaimia</taxon>
        <taxon>Mermithida</taxon>
        <taxon>Mermithoidea</taxon>
        <taxon>Mermithidae</taxon>
        <taxon>Romanomermis</taxon>
    </lineage>
</organism>
<reference evidence="3" key="1">
    <citation type="submission" date="2022-11" db="UniProtKB">
        <authorList>
            <consortium name="WormBaseParasite"/>
        </authorList>
    </citation>
    <scope>IDENTIFICATION</scope>
</reference>
<name>A0A915I930_ROMCU</name>
<feature type="transmembrane region" description="Helical" evidence="1">
    <location>
        <begin position="56"/>
        <end position="76"/>
    </location>
</feature>
<evidence type="ECO:0000313" key="3">
    <source>
        <dbReference type="WBParaSite" id="nRc.2.0.1.t10675-RA"/>
    </source>
</evidence>
<dbReference type="AlphaFoldDB" id="A0A915I930"/>
<dbReference type="WBParaSite" id="nRc.2.0.1.t10675-RA">
    <property type="protein sequence ID" value="nRc.2.0.1.t10675-RA"/>
    <property type="gene ID" value="nRc.2.0.1.g10675"/>
</dbReference>
<keyword evidence="1" id="KW-1133">Transmembrane helix</keyword>
<evidence type="ECO:0000256" key="1">
    <source>
        <dbReference type="SAM" id="Phobius"/>
    </source>
</evidence>
<dbReference type="Proteomes" id="UP000887565">
    <property type="component" value="Unplaced"/>
</dbReference>
<sequence>MQVQLKMYESIKTNLGKAANGNKKYFDKKARKPEININDLILLTNMQKVKKFSPTLLALISLPIWPILMETLTRLADLKQYQLYN</sequence>
<proteinExistence type="predicted"/>
<evidence type="ECO:0000313" key="2">
    <source>
        <dbReference type="Proteomes" id="UP000887565"/>
    </source>
</evidence>